<feature type="domain" description="Fumarylacetoacetase-like C-terminal" evidence="2">
    <location>
        <begin position="100"/>
        <end position="252"/>
    </location>
</feature>
<keyword evidence="1" id="KW-0456">Lyase</keyword>
<reference evidence="3" key="2">
    <citation type="submission" date="2015-04" db="EMBL/GenBank/DDBJ databases">
        <title>Genome sequence of Mycobacterium arupense strain GUC1.</title>
        <authorList>
            <person name="Greninger A.L."/>
            <person name="Cunningham G."/>
            <person name="Chiu C.Y."/>
            <person name="Miller S."/>
        </authorList>
    </citation>
    <scope>NUCLEOTIDE SEQUENCE</scope>
    <source>
        <strain evidence="3">GUC1</strain>
    </source>
</reference>
<evidence type="ECO:0000259" key="2">
    <source>
        <dbReference type="Pfam" id="PF01557"/>
    </source>
</evidence>
<dbReference type="EMBL" id="LASW01000037">
    <property type="protein sequence ID" value="KKB99328.1"/>
    <property type="molecule type" value="Genomic_DNA"/>
</dbReference>
<proteinExistence type="predicted"/>
<dbReference type="AlphaFoldDB" id="A0A0F5MWZ4"/>
<evidence type="ECO:0000313" key="8">
    <source>
        <dbReference type="Proteomes" id="UP000321797"/>
    </source>
</evidence>
<organism evidence="3 6">
    <name type="scientific">Mycolicibacter arupensis</name>
    <dbReference type="NCBI Taxonomy" id="342002"/>
    <lineage>
        <taxon>Bacteria</taxon>
        <taxon>Bacillati</taxon>
        <taxon>Actinomycetota</taxon>
        <taxon>Actinomycetes</taxon>
        <taxon>Mycobacteriales</taxon>
        <taxon>Mycobacteriaceae</taxon>
        <taxon>Mycolicibacter</taxon>
    </lineage>
</organism>
<dbReference type="PATRIC" id="fig|342002.3.peg.3066"/>
<reference evidence="6" key="1">
    <citation type="submission" date="2015-04" db="EMBL/GenBank/DDBJ databases">
        <title>Genome sequence of Mycobacterium arupense GUC1.</title>
        <authorList>
            <person name="Greninger A.L."/>
            <person name="Cunningham G."/>
            <person name="Chiu C.Y."/>
            <person name="Miller S."/>
        </authorList>
    </citation>
    <scope>NUCLEOTIDE SEQUENCE [LARGE SCALE GENOMIC DNA]</scope>
    <source>
        <strain evidence="6">GUC1</strain>
    </source>
</reference>
<accession>A0A0F5MWZ4</accession>
<evidence type="ECO:0000313" key="7">
    <source>
        <dbReference type="Proteomes" id="UP000192327"/>
    </source>
</evidence>
<dbReference type="EMBL" id="MVHH01000056">
    <property type="protein sequence ID" value="OQZ92889.1"/>
    <property type="molecule type" value="Genomic_DNA"/>
</dbReference>
<evidence type="ECO:0000313" key="4">
    <source>
        <dbReference type="EMBL" id="OQZ92889.1"/>
    </source>
</evidence>
<dbReference type="InterPro" id="IPR011234">
    <property type="entry name" value="Fumarylacetoacetase-like_C"/>
</dbReference>
<dbReference type="PANTHER" id="PTHR30143">
    <property type="entry name" value="ACID HYDRATASE"/>
    <property type="match status" value="1"/>
</dbReference>
<name>A0A0F5MWZ4_9MYCO</name>
<evidence type="ECO:0000313" key="5">
    <source>
        <dbReference type="EMBL" id="TXI49889.1"/>
    </source>
</evidence>
<dbReference type="InterPro" id="IPR050772">
    <property type="entry name" value="Hydratase-Decarb/MhpD_sf"/>
</dbReference>
<dbReference type="GO" id="GO:0005737">
    <property type="term" value="C:cytoplasm"/>
    <property type="evidence" value="ECO:0007669"/>
    <property type="project" value="TreeGrafter"/>
</dbReference>
<dbReference type="RefSeq" id="WP_046189481.1">
    <property type="nucleotide sequence ID" value="NZ_JACKUJ010000037.1"/>
</dbReference>
<comment type="caution">
    <text evidence="3">The sequence shown here is derived from an EMBL/GenBank/DDBJ whole genome shotgun (WGS) entry which is preliminary data.</text>
</comment>
<evidence type="ECO:0000256" key="1">
    <source>
        <dbReference type="ARBA" id="ARBA00023239"/>
    </source>
</evidence>
<reference evidence="5 8" key="4">
    <citation type="submission" date="2018-09" db="EMBL/GenBank/DDBJ databases">
        <title>Metagenome Assembled Genomes from an Advanced Water Purification Facility.</title>
        <authorList>
            <person name="Stamps B.W."/>
            <person name="Spear J.R."/>
        </authorList>
    </citation>
    <scope>NUCLEOTIDE SEQUENCE [LARGE SCALE GENOMIC DNA]</scope>
    <source>
        <strain evidence="5">Bin_29_2</strain>
    </source>
</reference>
<dbReference type="EMBL" id="SSGD01000164">
    <property type="protein sequence ID" value="TXI49889.1"/>
    <property type="molecule type" value="Genomic_DNA"/>
</dbReference>
<keyword evidence="7" id="KW-1185">Reference proteome</keyword>
<dbReference type="SUPFAM" id="SSF56529">
    <property type="entry name" value="FAH"/>
    <property type="match status" value="1"/>
</dbReference>
<evidence type="ECO:0000313" key="6">
    <source>
        <dbReference type="Proteomes" id="UP000034416"/>
    </source>
</evidence>
<dbReference type="Pfam" id="PF01557">
    <property type="entry name" value="FAA_hydrolase"/>
    <property type="match status" value="1"/>
</dbReference>
<protein>
    <submittedName>
        <fullName evidence="3">4-oxalocrotonate decarboxylase</fullName>
    </submittedName>
</protein>
<reference evidence="4 7" key="3">
    <citation type="submission" date="2016-12" db="EMBL/GenBank/DDBJ databases">
        <title>The new phylogeny of genus Mycobacterium.</title>
        <authorList>
            <person name="Tortoli E."/>
            <person name="Trovato A."/>
            <person name="Cirillo D.M."/>
        </authorList>
    </citation>
    <scope>NUCLEOTIDE SEQUENCE [LARGE SCALE GENOMIC DNA]</scope>
    <source>
        <strain evidence="4 7">DSM 44942</strain>
    </source>
</reference>
<dbReference type="OrthoDB" id="9792137at2"/>
<sequence length="259" mass="26567">MTDLSLVELSSRLDQAATTRITIPPLTEQTELTENAAYQIQRGVVDARIGRGARLLGGKLGLTSRAKQIAMGVDEPLYGFVTSDMLADGSELDLDALIHPRVEPEIAFVLAEPVQGPDATAADVLGATSYVCAALDVIDSRYHGFSFTHLDAIADNASSAGFALGTDLVRPTLDLAAVGCLLDVDGVIADSASGAAVLGHPAASVAFMANALARRGQRLEAGWVVLSGGLTAPVPMKPGSTVTASVTGIGSVSLSGVKI</sequence>
<dbReference type="Gene3D" id="3.90.850.10">
    <property type="entry name" value="Fumarylacetoacetase-like, C-terminal domain"/>
    <property type="match status" value="1"/>
</dbReference>
<dbReference type="Proteomes" id="UP000192327">
    <property type="component" value="Unassembled WGS sequence"/>
</dbReference>
<dbReference type="GO" id="GO:0008684">
    <property type="term" value="F:2-oxopent-4-enoate hydratase activity"/>
    <property type="evidence" value="ECO:0007669"/>
    <property type="project" value="TreeGrafter"/>
</dbReference>
<evidence type="ECO:0000313" key="3">
    <source>
        <dbReference type="EMBL" id="KKB99328.1"/>
    </source>
</evidence>
<gene>
    <name evidence="4" type="ORF">BST15_18320</name>
    <name evidence="5" type="ORF">E6Q54_22035</name>
    <name evidence="3" type="ORF">WR43_10235</name>
</gene>
<dbReference type="Proteomes" id="UP000321797">
    <property type="component" value="Unassembled WGS sequence"/>
</dbReference>
<dbReference type="STRING" id="342002.BST15_18320"/>
<dbReference type="PANTHER" id="PTHR30143:SF0">
    <property type="entry name" value="2-KETO-4-PENTENOATE HYDRATASE"/>
    <property type="match status" value="1"/>
</dbReference>
<dbReference type="InterPro" id="IPR036663">
    <property type="entry name" value="Fumarylacetoacetase_C_sf"/>
</dbReference>
<dbReference type="Proteomes" id="UP000034416">
    <property type="component" value="Unassembled WGS sequence"/>
</dbReference>